<dbReference type="Proteomes" id="UP000784294">
    <property type="component" value="Unassembled WGS sequence"/>
</dbReference>
<protein>
    <recommendedName>
        <fullName evidence="3">Fibronectin type-III domain-containing protein</fullName>
    </recommendedName>
</protein>
<dbReference type="SUPFAM" id="SSF49265">
    <property type="entry name" value="Fibronectin type III"/>
    <property type="match status" value="1"/>
</dbReference>
<proteinExistence type="predicted"/>
<sequence>MQITLTGISSYGWYVIRVSAVNSVGAGKITSILLHIPPGWLVRIRPDAPKALESSTSFRSPYLGMRLLDMGVEAKHSRPKLDASLLPPIVFLHERLNLLQIEVRYSRLLQMTA</sequence>
<evidence type="ECO:0008006" key="3">
    <source>
        <dbReference type="Google" id="ProtNLM"/>
    </source>
</evidence>
<dbReference type="InterPro" id="IPR036116">
    <property type="entry name" value="FN3_sf"/>
</dbReference>
<evidence type="ECO:0000313" key="2">
    <source>
        <dbReference type="Proteomes" id="UP000784294"/>
    </source>
</evidence>
<organism evidence="1 2">
    <name type="scientific">Protopolystoma xenopodis</name>
    <dbReference type="NCBI Taxonomy" id="117903"/>
    <lineage>
        <taxon>Eukaryota</taxon>
        <taxon>Metazoa</taxon>
        <taxon>Spiralia</taxon>
        <taxon>Lophotrochozoa</taxon>
        <taxon>Platyhelminthes</taxon>
        <taxon>Monogenea</taxon>
        <taxon>Polyopisthocotylea</taxon>
        <taxon>Polystomatidea</taxon>
        <taxon>Polystomatidae</taxon>
        <taxon>Protopolystoma</taxon>
    </lineage>
</organism>
<reference evidence="1" key="1">
    <citation type="submission" date="2018-11" db="EMBL/GenBank/DDBJ databases">
        <authorList>
            <consortium name="Pathogen Informatics"/>
        </authorList>
    </citation>
    <scope>NUCLEOTIDE SEQUENCE</scope>
</reference>
<gene>
    <name evidence="1" type="ORF">PXEA_LOCUS25809</name>
</gene>
<dbReference type="AlphaFoldDB" id="A0A448XAK0"/>
<evidence type="ECO:0000313" key="1">
    <source>
        <dbReference type="EMBL" id="VEL32369.1"/>
    </source>
</evidence>
<comment type="caution">
    <text evidence="1">The sequence shown here is derived from an EMBL/GenBank/DDBJ whole genome shotgun (WGS) entry which is preliminary data.</text>
</comment>
<keyword evidence="2" id="KW-1185">Reference proteome</keyword>
<dbReference type="EMBL" id="CAAALY010133533">
    <property type="protein sequence ID" value="VEL32369.1"/>
    <property type="molecule type" value="Genomic_DNA"/>
</dbReference>
<accession>A0A448XAK0</accession>
<name>A0A448XAK0_9PLAT</name>